<evidence type="ECO:0000259" key="7">
    <source>
        <dbReference type="Pfam" id="PF17801"/>
    </source>
</evidence>
<dbReference type="Pfam" id="PF16499">
    <property type="entry name" value="Melibiase_2"/>
    <property type="match status" value="1"/>
</dbReference>
<evidence type="ECO:0000256" key="4">
    <source>
        <dbReference type="ARBA" id="ARBA00022729"/>
    </source>
</evidence>
<name>A0A2T4B276_9HYPO</name>
<keyword evidence="5 8" id="KW-0378">Hydrolase</keyword>
<comment type="catalytic activity">
    <reaction evidence="1">
        <text>Hydrolysis of terminal, non-reducing alpha-D-galactose residues in alpha-D-galactosides, including galactose oligosaccharides, galactomannans and galactolipids.</text>
        <dbReference type="EC" id="3.2.1.22"/>
    </reaction>
</comment>
<feature type="domain" description="Alpha galactosidase C-terminal" evidence="7">
    <location>
        <begin position="387"/>
        <end position="471"/>
    </location>
</feature>
<dbReference type="PANTHER" id="PTHR11452">
    <property type="entry name" value="ALPHA-GALACTOSIDASE/ALPHA-N-ACETYLGALACTOSAMINIDASE"/>
    <property type="match status" value="1"/>
</dbReference>
<dbReference type="SUPFAM" id="SSF51445">
    <property type="entry name" value="(Trans)glycosidases"/>
    <property type="match status" value="1"/>
</dbReference>
<dbReference type="InterPro" id="IPR013785">
    <property type="entry name" value="Aldolase_TIM"/>
</dbReference>
<comment type="similarity">
    <text evidence="2">Belongs to the glycosyl hydrolase 27 family.</text>
</comment>
<evidence type="ECO:0000256" key="2">
    <source>
        <dbReference type="ARBA" id="ARBA00009743"/>
    </source>
</evidence>
<evidence type="ECO:0000256" key="1">
    <source>
        <dbReference type="ARBA" id="ARBA00001255"/>
    </source>
</evidence>
<gene>
    <name evidence="8" type="ORF">BBK36DRAFT_1171554</name>
</gene>
<dbReference type="Gene3D" id="2.60.40.1180">
    <property type="entry name" value="Golgi alpha-mannosidase II"/>
    <property type="match status" value="1"/>
</dbReference>
<dbReference type="PANTHER" id="PTHR11452:SF33">
    <property type="entry name" value="ALPHA-GALACTOSIDASE 2"/>
    <property type="match status" value="1"/>
</dbReference>
<dbReference type="GeneID" id="36603703"/>
<dbReference type="Proteomes" id="UP000241546">
    <property type="component" value="Unassembled WGS sequence"/>
</dbReference>
<dbReference type="Gene3D" id="3.20.20.70">
    <property type="entry name" value="Aldolase class I"/>
    <property type="match status" value="1"/>
</dbReference>
<accession>A0A2T4B276</accession>
<evidence type="ECO:0000256" key="3">
    <source>
        <dbReference type="ARBA" id="ARBA00012755"/>
    </source>
</evidence>
<protein>
    <recommendedName>
        <fullName evidence="3">alpha-galactosidase</fullName>
        <ecNumber evidence="3">3.2.1.22</ecNumber>
    </recommendedName>
</protein>
<dbReference type="Pfam" id="PF17801">
    <property type="entry name" value="Melibiase_C"/>
    <property type="match status" value="1"/>
</dbReference>
<keyword evidence="4" id="KW-0732">Signal</keyword>
<sequence>MASIGVPRLDREDSRELYAGTPAASAATPLKVISYAQTPDGFTSAARGWNSFALQANPNAAPSFTFDQSHVLTQCSVLASGAFKGNYDYCSLDSGWSVGDHGDDNGRIIYDTSLFDIPSLASSLHDQGLKLGVYVVPGAFISDANKTILGTQTTIGEVCTGNEGLLRCVFDYTRPETQQWHDSVAAQFASWGVDFVKLDFVTPGSPDNGQSLPADQSGSVVAWHNAIKNSGRQMRLDISWKLDRTQKYFDIWSENADSMRTDQDLNNSGSNVLVAWGTVQRAIENYRQWIVAGLQFYDQLTIYPDLDNLVSGNPESISGLSDGQRTTVTTLWIGAGANLILGNDMTTLDDFGTNLLTNPDALQVAAFTAQYPIQPRNPGSGGQAATQLQAWIAGPSPSGEAVVVLVNLGPDNGNGGFGTQTSGVQTVSATWQDLGLSGSYNVQDIWNNQSLGVVSDQVSAQLNEGDSVLLHLTKA</sequence>
<evidence type="ECO:0000313" key="8">
    <source>
        <dbReference type="EMBL" id="PTB63311.1"/>
    </source>
</evidence>
<dbReference type="RefSeq" id="XP_024746631.1">
    <property type="nucleotide sequence ID" value="XM_024895585.1"/>
</dbReference>
<evidence type="ECO:0000313" key="9">
    <source>
        <dbReference type="Proteomes" id="UP000241546"/>
    </source>
</evidence>
<dbReference type="InterPro" id="IPR013780">
    <property type="entry name" value="Glyco_hydro_b"/>
</dbReference>
<dbReference type="OrthoDB" id="5795902at2759"/>
<reference evidence="9" key="1">
    <citation type="submission" date="2016-07" db="EMBL/GenBank/DDBJ databases">
        <title>Multiple horizontal gene transfer events from other fungi enriched the ability of initially mycotrophic Trichoderma (Ascomycota) to feed on dead plant biomass.</title>
        <authorList>
            <consortium name="DOE Joint Genome Institute"/>
            <person name="Atanasova L."/>
            <person name="Chenthamara K."/>
            <person name="Zhang J."/>
            <person name="Grujic M."/>
            <person name="Henrissat B."/>
            <person name="Kuo A."/>
            <person name="Aerts A."/>
            <person name="Salamov A."/>
            <person name="Lipzen A."/>
            <person name="Labutti K."/>
            <person name="Barry K."/>
            <person name="Miao Y."/>
            <person name="Rahimi M.J."/>
            <person name="Shen Q."/>
            <person name="Grigoriev I.V."/>
            <person name="Kubicek C.P."/>
            <person name="Druzhinina I.S."/>
        </authorList>
    </citation>
    <scope>NUCLEOTIDE SEQUENCE [LARGE SCALE GENOMIC DNA]</scope>
    <source>
        <strain evidence="9">TUCIM 6016</strain>
    </source>
</reference>
<evidence type="ECO:0000256" key="6">
    <source>
        <dbReference type="ARBA" id="ARBA00023295"/>
    </source>
</evidence>
<dbReference type="GO" id="GO:0004557">
    <property type="term" value="F:alpha-galactosidase activity"/>
    <property type="evidence" value="ECO:0007669"/>
    <property type="project" value="UniProtKB-EC"/>
</dbReference>
<dbReference type="GO" id="GO:0005975">
    <property type="term" value="P:carbohydrate metabolic process"/>
    <property type="evidence" value="ECO:0007669"/>
    <property type="project" value="InterPro"/>
</dbReference>
<dbReference type="InterPro" id="IPR002241">
    <property type="entry name" value="Glyco_hydro_27"/>
</dbReference>
<keyword evidence="9" id="KW-1185">Reference proteome</keyword>
<keyword evidence="6" id="KW-0326">Glycosidase</keyword>
<dbReference type="EC" id="3.2.1.22" evidence="3"/>
<organism evidence="8 9">
    <name type="scientific">Trichoderma citrinoviride</name>
    <dbReference type="NCBI Taxonomy" id="58853"/>
    <lineage>
        <taxon>Eukaryota</taxon>
        <taxon>Fungi</taxon>
        <taxon>Dikarya</taxon>
        <taxon>Ascomycota</taxon>
        <taxon>Pezizomycotina</taxon>
        <taxon>Sordariomycetes</taxon>
        <taxon>Hypocreomycetidae</taxon>
        <taxon>Hypocreales</taxon>
        <taxon>Hypocreaceae</taxon>
        <taxon>Trichoderma</taxon>
    </lineage>
</organism>
<dbReference type="InterPro" id="IPR041233">
    <property type="entry name" value="Melibiase_C"/>
</dbReference>
<dbReference type="AlphaFoldDB" id="A0A2T4B276"/>
<proteinExistence type="inferred from homology"/>
<dbReference type="SUPFAM" id="SSF51011">
    <property type="entry name" value="Glycosyl hydrolase domain"/>
    <property type="match status" value="1"/>
</dbReference>
<dbReference type="EMBL" id="KZ680219">
    <property type="protein sequence ID" value="PTB63311.1"/>
    <property type="molecule type" value="Genomic_DNA"/>
</dbReference>
<dbReference type="CDD" id="cd14792">
    <property type="entry name" value="GH27"/>
    <property type="match status" value="1"/>
</dbReference>
<evidence type="ECO:0000256" key="5">
    <source>
        <dbReference type="ARBA" id="ARBA00022801"/>
    </source>
</evidence>
<dbReference type="InterPro" id="IPR017853">
    <property type="entry name" value="GH"/>
</dbReference>